<dbReference type="PATRIC" id="fig|1618443.3.peg.1679"/>
<proteinExistence type="predicted"/>
<dbReference type="Proteomes" id="UP000034894">
    <property type="component" value="Unassembled WGS sequence"/>
</dbReference>
<dbReference type="STRING" id="1618443.UV73_C0020G0009"/>
<dbReference type="Gene3D" id="3.40.430.10">
    <property type="entry name" value="Dihydrofolate Reductase, subunit A"/>
    <property type="match status" value="1"/>
</dbReference>
<dbReference type="SUPFAM" id="SSF53597">
    <property type="entry name" value="Dihydrofolate reductase-like"/>
    <property type="match status" value="1"/>
</dbReference>
<reference evidence="2 3" key="1">
    <citation type="journal article" date="2015" name="Nature">
        <title>rRNA introns, odd ribosomes, and small enigmatic genomes across a large radiation of phyla.</title>
        <authorList>
            <person name="Brown C.T."/>
            <person name="Hug L.A."/>
            <person name="Thomas B.C."/>
            <person name="Sharon I."/>
            <person name="Castelle C.J."/>
            <person name="Singh A."/>
            <person name="Wilkins M.J."/>
            <person name="Williams K.H."/>
            <person name="Banfield J.F."/>
        </authorList>
    </citation>
    <scope>NUCLEOTIDE SEQUENCE [LARGE SCALE GENOMIC DNA]</scope>
</reference>
<evidence type="ECO:0000259" key="1">
    <source>
        <dbReference type="Pfam" id="PF01872"/>
    </source>
</evidence>
<gene>
    <name evidence="2" type="ORF">UV73_C0020G0009</name>
</gene>
<comment type="caution">
    <text evidence="2">The sequence shown here is derived from an EMBL/GenBank/DDBJ whole genome shotgun (WGS) entry which is preliminary data.</text>
</comment>
<feature type="domain" description="Bacterial bifunctional deaminase-reductase C-terminal" evidence="1">
    <location>
        <begin position="3"/>
        <end position="196"/>
    </location>
</feature>
<evidence type="ECO:0000313" key="2">
    <source>
        <dbReference type="EMBL" id="KKS95262.1"/>
    </source>
</evidence>
<dbReference type="InterPro" id="IPR050765">
    <property type="entry name" value="Riboflavin_Biosynth_HTPR"/>
</dbReference>
<dbReference type="PANTHER" id="PTHR38011">
    <property type="entry name" value="DIHYDROFOLATE REDUCTASE FAMILY PROTEIN (AFU_ORTHOLOGUE AFUA_8G06820)"/>
    <property type="match status" value="1"/>
</dbReference>
<sequence>MGKVFFDMVMSLDGFIAPEGMDMDHANDPEYKQWLKKWMELQGWVSKQKFFRENLKLGEGGETGADNHLVEETFKRTGVSIMGGNIFAGGEKFWPEEAPFHTPVFVLTHKICEPWKRPGGTTFYFLNDGIKSALKQAKTVAKNRDVRIAGGANVVQQYLNAGLIDEFTVHYSPVFFGSGIPLFLNIKDSVKVKIKNTIVSTYVTHVTYEIEK</sequence>
<dbReference type="GO" id="GO:0008703">
    <property type="term" value="F:5-amino-6-(5-phosphoribosylamino)uracil reductase activity"/>
    <property type="evidence" value="ECO:0007669"/>
    <property type="project" value="InterPro"/>
</dbReference>
<dbReference type="PANTHER" id="PTHR38011:SF12">
    <property type="entry name" value="BIFUNCTIONAL DEAMINASE-REDUCTASE DOMAIN PROTEIN"/>
    <property type="match status" value="1"/>
</dbReference>
<dbReference type="InterPro" id="IPR002734">
    <property type="entry name" value="RibDG_C"/>
</dbReference>
<protein>
    <submittedName>
        <fullName evidence="2">Bifunctional deaminase-reductase domain-containing protein</fullName>
    </submittedName>
</protein>
<dbReference type="InterPro" id="IPR024072">
    <property type="entry name" value="DHFR-like_dom_sf"/>
</dbReference>
<dbReference type="AlphaFoldDB" id="A0A0G1DC85"/>
<evidence type="ECO:0000313" key="3">
    <source>
        <dbReference type="Proteomes" id="UP000034894"/>
    </source>
</evidence>
<organism evidence="2 3">
    <name type="scientific">Candidatus Gottesmanbacteria bacterium GW2011_GWA2_43_14</name>
    <dbReference type="NCBI Taxonomy" id="1618443"/>
    <lineage>
        <taxon>Bacteria</taxon>
        <taxon>Candidatus Gottesmaniibacteriota</taxon>
    </lineage>
</organism>
<name>A0A0G1DC85_9BACT</name>
<dbReference type="EMBL" id="LCFP01000020">
    <property type="protein sequence ID" value="KKS95262.1"/>
    <property type="molecule type" value="Genomic_DNA"/>
</dbReference>
<dbReference type="GO" id="GO:0009231">
    <property type="term" value="P:riboflavin biosynthetic process"/>
    <property type="evidence" value="ECO:0007669"/>
    <property type="project" value="InterPro"/>
</dbReference>
<accession>A0A0G1DC85</accession>
<dbReference type="Pfam" id="PF01872">
    <property type="entry name" value="RibD_C"/>
    <property type="match status" value="1"/>
</dbReference>